<dbReference type="Proteomes" id="UP000095285">
    <property type="component" value="Unassembled WGS sequence"/>
</dbReference>
<dbReference type="WBParaSite" id="EN70_10721">
    <property type="protein sequence ID" value="EN70_10721"/>
    <property type="gene ID" value="EN70_10721"/>
</dbReference>
<keyword evidence="1" id="KW-1185">Reference proteome</keyword>
<evidence type="ECO:0000313" key="1">
    <source>
        <dbReference type="Proteomes" id="UP000095285"/>
    </source>
</evidence>
<protein>
    <submittedName>
        <fullName evidence="2">30S ribosomal protein S7</fullName>
    </submittedName>
</protein>
<evidence type="ECO:0000313" key="2">
    <source>
        <dbReference type="WBParaSite" id="EN70_10721"/>
    </source>
</evidence>
<sequence>MLGIKGFCARYSLPKKAAAQVRRIVARGEETAGEKVYECILIERILNHEIEDARVLHAKRFRIQGSRMQKGFIGR</sequence>
<reference evidence="1" key="1">
    <citation type="submission" date="2012-04" db="EMBL/GenBank/DDBJ databases">
        <title>The Genome Sequence of Loa loa.</title>
        <authorList>
            <consortium name="The Broad Institute Genome Sequencing Platform"/>
            <consortium name="Broad Institute Genome Sequencing Center for Infectious Disease"/>
            <person name="Nutman T.B."/>
            <person name="Fink D.L."/>
            <person name="Russ C."/>
            <person name="Young S."/>
            <person name="Zeng Q."/>
            <person name="Gargeya S."/>
            <person name="Alvarado L."/>
            <person name="Berlin A."/>
            <person name="Chapman S.B."/>
            <person name="Chen Z."/>
            <person name="Freedman E."/>
            <person name="Gellesch M."/>
            <person name="Goldberg J."/>
            <person name="Griggs A."/>
            <person name="Gujja S."/>
            <person name="Heilman E.R."/>
            <person name="Heiman D."/>
            <person name="Howarth C."/>
            <person name="Mehta T."/>
            <person name="Neiman D."/>
            <person name="Pearson M."/>
            <person name="Roberts A."/>
            <person name="Saif S."/>
            <person name="Shea T."/>
            <person name="Shenoy N."/>
            <person name="Sisk P."/>
            <person name="Stolte C."/>
            <person name="Sykes S."/>
            <person name="White J."/>
            <person name="Yandava C."/>
            <person name="Haas B."/>
            <person name="Henn M.R."/>
            <person name="Nusbaum C."/>
            <person name="Birren B."/>
        </authorList>
    </citation>
    <scope>NUCLEOTIDE SEQUENCE [LARGE SCALE GENOMIC DNA]</scope>
</reference>
<proteinExistence type="predicted"/>
<dbReference type="AlphaFoldDB" id="A0A1I7V7H1"/>
<name>A0A1I7V7H1_LOALO</name>
<organism evidence="1 2">
    <name type="scientific">Loa loa</name>
    <name type="common">Eye worm</name>
    <name type="synonym">Filaria loa</name>
    <dbReference type="NCBI Taxonomy" id="7209"/>
    <lineage>
        <taxon>Eukaryota</taxon>
        <taxon>Metazoa</taxon>
        <taxon>Ecdysozoa</taxon>
        <taxon>Nematoda</taxon>
        <taxon>Chromadorea</taxon>
        <taxon>Rhabditida</taxon>
        <taxon>Spirurina</taxon>
        <taxon>Spiruromorpha</taxon>
        <taxon>Filarioidea</taxon>
        <taxon>Onchocercidae</taxon>
        <taxon>Loa</taxon>
    </lineage>
</organism>
<accession>A0A1I7V7H1</accession>
<reference evidence="2" key="2">
    <citation type="submission" date="2016-11" db="UniProtKB">
        <authorList>
            <consortium name="WormBaseParasite"/>
        </authorList>
    </citation>
    <scope>IDENTIFICATION</scope>
</reference>